<reference evidence="5 6" key="2">
    <citation type="submission" date="2020-04" db="EMBL/GenBank/DDBJ databases">
        <title>Complete genome sequence of Alteromonas pelagimontana 5.12T.</title>
        <authorList>
            <person name="Sinha R.K."/>
            <person name="Krishnan K.P."/>
            <person name="Kurian J.P."/>
        </authorList>
    </citation>
    <scope>NUCLEOTIDE SEQUENCE [LARGE SCALE GENOMIC DNA]</scope>
    <source>
        <strain evidence="5 6">5.12</strain>
    </source>
</reference>
<sequence length="260" mass="29056">MIDSHCHLDLPAFKDDIDDVIANSEKAGVTRFLVPGTTPSGWQRQLDLQSRYPQLDLAFGLHPYFFAEFNDSSVQALEKSLDEHRDILVAVGEIGLDATVDTSAQDQESLFSAQLALAKNFRLPVILHHHKTHHRLIGLLKEAAFPFKGIIHAFSGSEQVANDYIEMGFLLGIGGTITYERAKKTRNALANIPLRHLVLETDAPDMPMAGRQGLRNSPQYLPQIVEVLSELKATTSEDVIRQTSQNYCRLFKFSQTKSDL</sequence>
<dbReference type="InterPro" id="IPR032466">
    <property type="entry name" value="Metal_Hydrolase"/>
</dbReference>
<name>A0A6M4MFZ7_9ALTE</name>
<dbReference type="GO" id="GO:0005829">
    <property type="term" value="C:cytosol"/>
    <property type="evidence" value="ECO:0007669"/>
    <property type="project" value="TreeGrafter"/>
</dbReference>
<protein>
    <submittedName>
        <fullName evidence="5">TatD family hydrolase</fullName>
    </submittedName>
</protein>
<dbReference type="InterPro" id="IPR001130">
    <property type="entry name" value="TatD-like"/>
</dbReference>
<keyword evidence="6" id="KW-1185">Reference proteome</keyword>
<dbReference type="EMBL" id="CP052766">
    <property type="protein sequence ID" value="QJR82101.1"/>
    <property type="molecule type" value="Genomic_DNA"/>
</dbReference>
<dbReference type="KEGG" id="apel:CA267_015755"/>
<feature type="binding site" evidence="4">
    <location>
        <position position="93"/>
    </location>
    <ligand>
        <name>a divalent metal cation</name>
        <dbReference type="ChEBI" id="CHEBI:60240"/>
        <label>1</label>
    </ligand>
</feature>
<comment type="similarity">
    <text evidence="1">Belongs to the metallo-dependent hydrolases superfamily. TatD-type hydrolase family.</text>
</comment>
<dbReference type="OrthoDB" id="9810005at2"/>
<evidence type="ECO:0000256" key="1">
    <source>
        <dbReference type="ARBA" id="ARBA00009275"/>
    </source>
</evidence>
<reference evidence="6" key="1">
    <citation type="submission" date="2014-12" db="EMBL/GenBank/DDBJ databases">
        <title>Complete genome sequence of a multi-drug resistant Klebsiella pneumoniae.</title>
        <authorList>
            <person name="Hua X."/>
            <person name="Chen Q."/>
            <person name="Li X."/>
            <person name="Feng Y."/>
            <person name="Ruan Z."/>
            <person name="Yu Y."/>
        </authorList>
    </citation>
    <scope>NUCLEOTIDE SEQUENCE [LARGE SCALE GENOMIC DNA]</scope>
    <source>
        <strain evidence="6">5.12</strain>
    </source>
</reference>
<organism evidence="5 6">
    <name type="scientific">Alteromonas pelagimontana</name>
    <dbReference type="NCBI Taxonomy" id="1858656"/>
    <lineage>
        <taxon>Bacteria</taxon>
        <taxon>Pseudomonadati</taxon>
        <taxon>Pseudomonadota</taxon>
        <taxon>Gammaproteobacteria</taxon>
        <taxon>Alteromonadales</taxon>
        <taxon>Alteromonadaceae</taxon>
        <taxon>Alteromonas/Salinimonas group</taxon>
        <taxon>Alteromonas</taxon>
    </lineage>
</organism>
<dbReference type="Pfam" id="PF01026">
    <property type="entry name" value="TatD_DNase"/>
    <property type="match status" value="1"/>
</dbReference>
<dbReference type="PIRSF" id="PIRSF005902">
    <property type="entry name" value="DNase_TatD"/>
    <property type="match status" value="1"/>
</dbReference>
<dbReference type="PROSITE" id="PS01137">
    <property type="entry name" value="TATD_1"/>
    <property type="match status" value="1"/>
</dbReference>
<evidence type="ECO:0000313" key="5">
    <source>
        <dbReference type="EMBL" id="QJR82101.1"/>
    </source>
</evidence>
<evidence type="ECO:0000256" key="4">
    <source>
        <dbReference type="PIRSR" id="PIRSR005902-1"/>
    </source>
</evidence>
<proteinExistence type="inferred from homology"/>
<evidence type="ECO:0000256" key="2">
    <source>
        <dbReference type="ARBA" id="ARBA00022723"/>
    </source>
</evidence>
<feature type="binding site" evidence="4">
    <location>
        <position position="128"/>
    </location>
    <ligand>
        <name>a divalent metal cation</name>
        <dbReference type="ChEBI" id="CHEBI:60240"/>
        <label>2</label>
    </ligand>
</feature>
<keyword evidence="2 4" id="KW-0479">Metal-binding</keyword>
<dbReference type="FunFam" id="3.20.20.140:FF:000005">
    <property type="entry name" value="TatD family hydrolase"/>
    <property type="match status" value="1"/>
</dbReference>
<dbReference type="RefSeq" id="WP_075610290.1">
    <property type="nucleotide sequence ID" value="NZ_CP052766.1"/>
</dbReference>
<dbReference type="PROSITE" id="PS01091">
    <property type="entry name" value="TATD_3"/>
    <property type="match status" value="1"/>
</dbReference>
<dbReference type="GO" id="GO:0046872">
    <property type="term" value="F:metal ion binding"/>
    <property type="evidence" value="ECO:0007669"/>
    <property type="project" value="UniProtKB-KW"/>
</dbReference>
<evidence type="ECO:0000256" key="3">
    <source>
        <dbReference type="ARBA" id="ARBA00022801"/>
    </source>
</evidence>
<keyword evidence="3 5" id="KW-0378">Hydrolase</keyword>
<dbReference type="AlphaFoldDB" id="A0A6M4MFZ7"/>
<dbReference type="Proteomes" id="UP000219285">
    <property type="component" value="Chromosome"/>
</dbReference>
<dbReference type="CDD" id="cd01310">
    <property type="entry name" value="TatD_DNAse"/>
    <property type="match status" value="1"/>
</dbReference>
<feature type="binding site" evidence="4">
    <location>
        <position position="5"/>
    </location>
    <ligand>
        <name>a divalent metal cation</name>
        <dbReference type="ChEBI" id="CHEBI:60240"/>
        <label>1</label>
    </ligand>
</feature>
<dbReference type="SUPFAM" id="SSF51556">
    <property type="entry name" value="Metallo-dependent hydrolases"/>
    <property type="match status" value="1"/>
</dbReference>
<gene>
    <name evidence="5" type="ORF">CA267_015755</name>
</gene>
<dbReference type="PANTHER" id="PTHR46124:SF3">
    <property type="entry name" value="HYDROLASE"/>
    <property type="match status" value="1"/>
</dbReference>
<dbReference type="Gene3D" id="3.20.20.140">
    <property type="entry name" value="Metal-dependent hydrolases"/>
    <property type="match status" value="1"/>
</dbReference>
<feature type="binding site" evidence="4">
    <location>
        <position position="202"/>
    </location>
    <ligand>
        <name>a divalent metal cation</name>
        <dbReference type="ChEBI" id="CHEBI:60240"/>
        <label>1</label>
    </ligand>
</feature>
<evidence type="ECO:0000313" key="6">
    <source>
        <dbReference type="Proteomes" id="UP000219285"/>
    </source>
</evidence>
<dbReference type="GO" id="GO:0016788">
    <property type="term" value="F:hydrolase activity, acting on ester bonds"/>
    <property type="evidence" value="ECO:0007669"/>
    <property type="project" value="InterPro"/>
</dbReference>
<accession>A0A6M4MFZ7</accession>
<feature type="binding site" evidence="4">
    <location>
        <position position="152"/>
    </location>
    <ligand>
        <name>a divalent metal cation</name>
        <dbReference type="ChEBI" id="CHEBI:60240"/>
        <label>2</label>
    </ligand>
</feature>
<feature type="binding site" evidence="4">
    <location>
        <position position="7"/>
    </location>
    <ligand>
        <name>a divalent metal cation</name>
        <dbReference type="ChEBI" id="CHEBI:60240"/>
        <label>1</label>
    </ligand>
</feature>
<dbReference type="PANTHER" id="PTHR46124">
    <property type="entry name" value="D-AMINOACYL-TRNA DEACYLASE"/>
    <property type="match status" value="1"/>
</dbReference>
<dbReference type="InterPro" id="IPR018228">
    <property type="entry name" value="DNase_TatD-rel_CS"/>
</dbReference>